<dbReference type="PANTHER" id="PTHR16320:SF23">
    <property type="entry name" value="SPHINGOMYELINASE C 1"/>
    <property type="match status" value="1"/>
</dbReference>
<dbReference type="Pfam" id="PF03372">
    <property type="entry name" value="Exo_endo_phos"/>
    <property type="match status" value="1"/>
</dbReference>
<dbReference type="CDD" id="cd09078">
    <property type="entry name" value="nSMase"/>
    <property type="match status" value="1"/>
</dbReference>
<name>A0ABS4PUN3_9PSEU</name>
<keyword evidence="5" id="KW-0255">Endonuclease</keyword>
<dbReference type="GO" id="GO:0016787">
    <property type="term" value="F:hydrolase activity"/>
    <property type="evidence" value="ECO:0007669"/>
    <property type="project" value="UniProtKB-KW"/>
</dbReference>
<gene>
    <name evidence="5" type="ORF">JOM49_004663</name>
</gene>
<dbReference type="SUPFAM" id="SSF56219">
    <property type="entry name" value="DNase I-like"/>
    <property type="match status" value="1"/>
</dbReference>
<accession>A0ABS4PUN3</accession>
<evidence type="ECO:0000256" key="3">
    <source>
        <dbReference type="ARBA" id="ARBA00022801"/>
    </source>
</evidence>
<dbReference type="EMBL" id="JAGGMS010000001">
    <property type="protein sequence ID" value="MBP2183137.1"/>
    <property type="molecule type" value="Genomic_DNA"/>
</dbReference>
<dbReference type="PANTHER" id="PTHR16320">
    <property type="entry name" value="SPHINGOMYELINASE FAMILY MEMBER"/>
    <property type="match status" value="1"/>
</dbReference>
<evidence type="ECO:0000313" key="6">
    <source>
        <dbReference type="Proteomes" id="UP000741013"/>
    </source>
</evidence>
<dbReference type="InterPro" id="IPR005135">
    <property type="entry name" value="Endo/exonuclease/phosphatase"/>
</dbReference>
<sequence length="252" mass="27448">MSFNLLQLPWPAQRSHRDKAARARAAEAVIREVGPDVLVLNEAFSAEARDMVRSLADDWPHRTPVVGRHTRWFTVSGGVLVLSRAPITARHQVVFTDHCLGTSDRFAAKGAALVRVDRLWVVGTHLQADAWTPRRAHAVRTRQLTAIRRLVERTVPAGEPVVIAGDLNVGLARKADAERVLGAALHAAPAWTYDAVTNPLATPPGYRDVLDYLGAFHHGGRPSPAIGPVSVSHFGGDTIPSDHYPVSAKIEY</sequence>
<reference evidence="5 6" key="1">
    <citation type="submission" date="2021-03" db="EMBL/GenBank/DDBJ databases">
        <title>Sequencing the genomes of 1000 actinobacteria strains.</title>
        <authorList>
            <person name="Klenk H.-P."/>
        </authorList>
    </citation>
    <scope>NUCLEOTIDE SEQUENCE [LARGE SCALE GENOMIC DNA]</scope>
    <source>
        <strain evidence="5 6">DSM 45510</strain>
    </source>
</reference>
<dbReference type="GO" id="GO:0004519">
    <property type="term" value="F:endonuclease activity"/>
    <property type="evidence" value="ECO:0007669"/>
    <property type="project" value="UniProtKB-KW"/>
</dbReference>
<keyword evidence="3 5" id="KW-0378">Hydrolase</keyword>
<protein>
    <submittedName>
        <fullName evidence="5">Endonuclease/exonuclease/phosphatase family metal-dependent hydrolase</fullName>
    </submittedName>
</protein>
<evidence type="ECO:0000259" key="4">
    <source>
        <dbReference type="Pfam" id="PF03372"/>
    </source>
</evidence>
<proteinExistence type="inferred from homology"/>
<keyword evidence="6" id="KW-1185">Reference proteome</keyword>
<dbReference type="Proteomes" id="UP000741013">
    <property type="component" value="Unassembled WGS sequence"/>
</dbReference>
<dbReference type="InterPro" id="IPR036691">
    <property type="entry name" value="Endo/exonu/phosph_ase_sf"/>
</dbReference>
<dbReference type="InterPro" id="IPR017766">
    <property type="entry name" value="Sphingomyelinase/PLipase_C"/>
</dbReference>
<dbReference type="RefSeq" id="WP_209666343.1">
    <property type="nucleotide sequence ID" value="NZ_JAGGMS010000001.1"/>
</dbReference>
<dbReference type="InterPro" id="IPR038772">
    <property type="entry name" value="Sph/SMPD2-like"/>
</dbReference>
<evidence type="ECO:0000256" key="1">
    <source>
        <dbReference type="ARBA" id="ARBA00006335"/>
    </source>
</evidence>
<feature type="domain" description="Endonuclease/exonuclease/phosphatase" evidence="4">
    <location>
        <begin position="1"/>
        <end position="243"/>
    </location>
</feature>
<keyword evidence="2" id="KW-0732">Signal</keyword>
<evidence type="ECO:0000313" key="5">
    <source>
        <dbReference type="EMBL" id="MBP2183137.1"/>
    </source>
</evidence>
<comment type="similarity">
    <text evidence="1">Belongs to the neutral sphingomyelinase family.</text>
</comment>
<organism evidence="5 6">
    <name type="scientific">Amycolatopsis magusensis</name>
    <dbReference type="NCBI Taxonomy" id="882444"/>
    <lineage>
        <taxon>Bacteria</taxon>
        <taxon>Bacillati</taxon>
        <taxon>Actinomycetota</taxon>
        <taxon>Actinomycetes</taxon>
        <taxon>Pseudonocardiales</taxon>
        <taxon>Pseudonocardiaceae</taxon>
        <taxon>Amycolatopsis</taxon>
    </lineage>
</organism>
<keyword evidence="5" id="KW-0540">Nuclease</keyword>
<dbReference type="Gene3D" id="3.60.10.10">
    <property type="entry name" value="Endonuclease/exonuclease/phosphatase"/>
    <property type="match status" value="1"/>
</dbReference>
<comment type="caution">
    <text evidence="5">The sequence shown here is derived from an EMBL/GenBank/DDBJ whole genome shotgun (WGS) entry which is preliminary data.</text>
</comment>
<evidence type="ECO:0000256" key="2">
    <source>
        <dbReference type="ARBA" id="ARBA00022729"/>
    </source>
</evidence>